<dbReference type="PRINTS" id="PR00179">
    <property type="entry name" value="LIPOCALIN"/>
</dbReference>
<dbReference type="PRINTS" id="PR01273">
    <property type="entry name" value="INVTBRTCOLOR"/>
</dbReference>
<dbReference type="InterPro" id="IPR003057">
    <property type="entry name" value="Invtbrt_color"/>
</dbReference>
<comment type="similarity">
    <text evidence="1 3">Belongs to the calycin superfamily. Lipocalin family.</text>
</comment>
<dbReference type="EMBL" id="LNIX01000007">
    <property type="protein sequence ID" value="OXA52236.1"/>
    <property type="molecule type" value="Genomic_DNA"/>
</dbReference>
<organism evidence="5 6">
    <name type="scientific">Folsomia candida</name>
    <name type="common">Springtail</name>
    <dbReference type="NCBI Taxonomy" id="158441"/>
    <lineage>
        <taxon>Eukaryota</taxon>
        <taxon>Metazoa</taxon>
        <taxon>Ecdysozoa</taxon>
        <taxon>Arthropoda</taxon>
        <taxon>Hexapoda</taxon>
        <taxon>Collembola</taxon>
        <taxon>Entomobryomorpha</taxon>
        <taxon>Isotomoidea</taxon>
        <taxon>Isotomidae</taxon>
        <taxon>Proisotominae</taxon>
        <taxon>Folsomia</taxon>
    </lineage>
</organism>
<dbReference type="InterPro" id="IPR012674">
    <property type="entry name" value="Calycin"/>
</dbReference>
<reference evidence="5 6" key="1">
    <citation type="submission" date="2015-12" db="EMBL/GenBank/DDBJ databases">
        <title>The genome of Folsomia candida.</title>
        <authorList>
            <person name="Faddeeva A."/>
            <person name="Derks M.F."/>
            <person name="Anvar Y."/>
            <person name="Smit S."/>
            <person name="Van Straalen N."/>
            <person name="Roelofs D."/>
        </authorList>
    </citation>
    <scope>NUCLEOTIDE SEQUENCE [LARGE SCALE GENOMIC DNA]</scope>
    <source>
        <strain evidence="5 6">VU population</strain>
        <tissue evidence="5">Whole body</tissue>
    </source>
</reference>
<feature type="domain" description="Lipocalin/cytosolic fatty-acid binding" evidence="4">
    <location>
        <begin position="47"/>
        <end position="196"/>
    </location>
</feature>
<dbReference type="OMA" id="EITAGIC"/>
<dbReference type="SUPFAM" id="SSF50814">
    <property type="entry name" value="Lipocalins"/>
    <property type="match status" value="1"/>
</dbReference>
<comment type="caution">
    <text evidence="5">The sequence shown here is derived from an EMBL/GenBank/DDBJ whole genome shotgun (WGS) entry which is preliminary data.</text>
</comment>
<evidence type="ECO:0000313" key="5">
    <source>
        <dbReference type="EMBL" id="OXA52236.1"/>
    </source>
</evidence>
<dbReference type="GO" id="GO:0006629">
    <property type="term" value="P:lipid metabolic process"/>
    <property type="evidence" value="ECO:0007669"/>
    <property type="project" value="TreeGrafter"/>
</dbReference>
<keyword evidence="2" id="KW-1015">Disulfide bond</keyword>
<dbReference type="PIRSF" id="PIRSF036893">
    <property type="entry name" value="Lipocalin_ApoD"/>
    <property type="match status" value="1"/>
</dbReference>
<dbReference type="PANTHER" id="PTHR10612:SF34">
    <property type="entry name" value="APOLIPOPROTEIN D"/>
    <property type="match status" value="1"/>
</dbReference>
<dbReference type="PROSITE" id="PS00213">
    <property type="entry name" value="LIPOCALIN"/>
    <property type="match status" value="1"/>
</dbReference>
<gene>
    <name evidence="5" type="ORF">Fcan01_12923</name>
</gene>
<sequence>MAQAKLNNISSFISFTVLVVFGVIQLSDAQYITLGLCPRIGGMRDFNISRYEGLWYEVEKYWFAVEATASCTNVRYVANPDGTFGVEINMLEEITRTKMSMPGVTWYRSRDGSADFMLDLLVTQSPIPFHFKYPYLVLDTDYDNYTIKYLCKQLGPFSAQTMWVLSREKSLSPESREHIYNFLRRVGINVQKLRRSNTSTCGDIGK</sequence>
<dbReference type="InterPro" id="IPR022271">
    <property type="entry name" value="Lipocalin_ApoD"/>
</dbReference>
<dbReference type="GO" id="GO:0031409">
    <property type="term" value="F:pigment binding"/>
    <property type="evidence" value="ECO:0007669"/>
    <property type="project" value="InterPro"/>
</dbReference>
<dbReference type="Pfam" id="PF08212">
    <property type="entry name" value="Lipocalin_2"/>
    <property type="match status" value="1"/>
</dbReference>
<accession>A0A226E6N0</accession>
<protein>
    <submittedName>
        <fullName evidence="5">Lopap</fullName>
    </submittedName>
</protein>
<dbReference type="AlphaFoldDB" id="A0A226E6N0"/>
<dbReference type="PANTHER" id="PTHR10612">
    <property type="entry name" value="APOLIPOPROTEIN D"/>
    <property type="match status" value="1"/>
</dbReference>
<dbReference type="OrthoDB" id="565904at2759"/>
<dbReference type="Proteomes" id="UP000198287">
    <property type="component" value="Unassembled WGS sequence"/>
</dbReference>
<evidence type="ECO:0000313" key="6">
    <source>
        <dbReference type="Proteomes" id="UP000198287"/>
    </source>
</evidence>
<keyword evidence="6" id="KW-1185">Reference proteome</keyword>
<keyword evidence="3" id="KW-0732">Signal</keyword>
<evidence type="ECO:0000256" key="3">
    <source>
        <dbReference type="PIRNR" id="PIRNR036893"/>
    </source>
</evidence>
<dbReference type="InterPro" id="IPR000566">
    <property type="entry name" value="Lipocln_cytosolic_FA-bd_dom"/>
</dbReference>
<proteinExistence type="inferred from homology"/>
<dbReference type="GO" id="GO:0005737">
    <property type="term" value="C:cytoplasm"/>
    <property type="evidence" value="ECO:0007669"/>
    <property type="project" value="TreeGrafter"/>
</dbReference>
<dbReference type="Gene3D" id="2.40.128.20">
    <property type="match status" value="1"/>
</dbReference>
<feature type="signal peptide" evidence="3">
    <location>
        <begin position="1"/>
        <end position="29"/>
    </location>
</feature>
<dbReference type="GO" id="GO:0000302">
    <property type="term" value="P:response to reactive oxygen species"/>
    <property type="evidence" value="ECO:0007669"/>
    <property type="project" value="TreeGrafter"/>
</dbReference>
<evidence type="ECO:0000256" key="2">
    <source>
        <dbReference type="ARBA" id="ARBA00023157"/>
    </source>
</evidence>
<evidence type="ECO:0000256" key="1">
    <source>
        <dbReference type="ARBA" id="ARBA00006889"/>
    </source>
</evidence>
<dbReference type="InterPro" id="IPR022272">
    <property type="entry name" value="Lipocalin_CS"/>
</dbReference>
<feature type="chain" id="PRO_5013435358" evidence="3">
    <location>
        <begin position="30"/>
        <end position="206"/>
    </location>
</feature>
<evidence type="ECO:0000259" key="4">
    <source>
        <dbReference type="Pfam" id="PF08212"/>
    </source>
</evidence>
<name>A0A226E6N0_FOLCA</name>